<reference evidence="7" key="1">
    <citation type="submission" date="2020-05" db="EMBL/GenBank/DDBJ databases">
        <title>WGS assembly of Panicum virgatum.</title>
        <authorList>
            <person name="Lovell J.T."/>
            <person name="Jenkins J."/>
            <person name="Shu S."/>
            <person name="Juenger T.E."/>
            <person name="Schmutz J."/>
        </authorList>
    </citation>
    <scope>NUCLEOTIDE SEQUENCE</scope>
    <source>
        <strain evidence="7">AP13</strain>
    </source>
</reference>
<dbReference type="SUPFAM" id="SSF57850">
    <property type="entry name" value="RING/U-box"/>
    <property type="match status" value="1"/>
</dbReference>
<evidence type="ECO:0000259" key="6">
    <source>
        <dbReference type="PROSITE" id="PS50089"/>
    </source>
</evidence>
<dbReference type="SMART" id="SM01197">
    <property type="entry name" value="FANCL_C"/>
    <property type="match status" value="1"/>
</dbReference>
<dbReference type="PROSITE" id="PS50089">
    <property type="entry name" value="ZF_RING_2"/>
    <property type="match status" value="1"/>
</dbReference>
<feature type="region of interest" description="Disordered" evidence="5">
    <location>
        <begin position="138"/>
        <end position="164"/>
    </location>
</feature>
<dbReference type="InterPro" id="IPR001841">
    <property type="entry name" value="Znf_RING"/>
</dbReference>
<dbReference type="PANTHER" id="PTHR45798:SF88">
    <property type="entry name" value="RING-H2 FINGER PROTEIN ATL61-RELATED"/>
    <property type="match status" value="1"/>
</dbReference>
<accession>A0A8T0XWT1</accession>
<evidence type="ECO:0000256" key="5">
    <source>
        <dbReference type="SAM" id="MobiDB-lite"/>
    </source>
</evidence>
<dbReference type="EMBL" id="CM029037">
    <property type="protein sequence ID" value="KAG2659729.1"/>
    <property type="molecule type" value="Genomic_DNA"/>
</dbReference>
<gene>
    <name evidence="7" type="ORF">PVAP13_1KG379300</name>
</gene>
<dbReference type="SMART" id="SM00184">
    <property type="entry name" value="RING"/>
    <property type="match status" value="1"/>
</dbReference>
<dbReference type="PANTHER" id="PTHR45798">
    <property type="entry name" value="RING-H2 FINGER PROTEIN ATL61-RELATED-RELATED"/>
    <property type="match status" value="1"/>
</dbReference>
<feature type="domain" description="RING-type" evidence="6">
    <location>
        <begin position="171"/>
        <end position="213"/>
    </location>
</feature>
<dbReference type="Pfam" id="PF13639">
    <property type="entry name" value="zf-RING_2"/>
    <property type="match status" value="1"/>
</dbReference>
<comment type="caution">
    <text evidence="7">The sequence shown here is derived from an EMBL/GenBank/DDBJ whole genome shotgun (WGS) entry which is preliminary data.</text>
</comment>
<keyword evidence="3" id="KW-0862">Zinc</keyword>
<protein>
    <recommendedName>
        <fullName evidence="6">RING-type domain-containing protein</fullName>
    </recommendedName>
</protein>
<feature type="compositionally biased region" description="Acidic residues" evidence="5">
    <location>
        <begin position="142"/>
        <end position="163"/>
    </location>
</feature>
<dbReference type="InterPro" id="IPR052788">
    <property type="entry name" value="RING-type_E3_ligase_ATL"/>
</dbReference>
<evidence type="ECO:0000256" key="4">
    <source>
        <dbReference type="PROSITE-ProRule" id="PRU00175"/>
    </source>
</evidence>
<dbReference type="Proteomes" id="UP000823388">
    <property type="component" value="Chromosome 1K"/>
</dbReference>
<evidence type="ECO:0000256" key="1">
    <source>
        <dbReference type="ARBA" id="ARBA00022723"/>
    </source>
</evidence>
<sequence length="260" mass="27405">MSPRYAIARADGGAYSQHISQVALPCPGVALLLNTVIDCRPGEDRMPPVTIDFLTSLPAAAGGGGVPQLAGRFQCDSGDFVLFNQLRRVAEMVAAAGLPPECAPSVYDFVGLSARSATNSFFKAVAITVEAVAPGSIAGAVDEYDEGEDEDEGEGEGEGEEVPDGAATGECAICYAEYLVGAATSVTPPCGHTFHRRCLDRWTSVRRSCPYCRAPVPVVYDDYWCGEEEEGDTYTEDYGDEAPSADAAAVWGSHQPAYAS</sequence>
<name>A0A8T0XWT1_PANVG</name>
<keyword evidence="1" id="KW-0479">Metal-binding</keyword>
<keyword evidence="2 4" id="KW-0863">Zinc-finger</keyword>
<organism evidence="7 8">
    <name type="scientific">Panicum virgatum</name>
    <name type="common">Blackwell switchgrass</name>
    <dbReference type="NCBI Taxonomy" id="38727"/>
    <lineage>
        <taxon>Eukaryota</taxon>
        <taxon>Viridiplantae</taxon>
        <taxon>Streptophyta</taxon>
        <taxon>Embryophyta</taxon>
        <taxon>Tracheophyta</taxon>
        <taxon>Spermatophyta</taxon>
        <taxon>Magnoliopsida</taxon>
        <taxon>Liliopsida</taxon>
        <taxon>Poales</taxon>
        <taxon>Poaceae</taxon>
        <taxon>PACMAD clade</taxon>
        <taxon>Panicoideae</taxon>
        <taxon>Panicodae</taxon>
        <taxon>Paniceae</taxon>
        <taxon>Panicinae</taxon>
        <taxon>Panicum</taxon>
        <taxon>Panicum sect. Hiantes</taxon>
    </lineage>
</organism>
<evidence type="ECO:0000313" key="8">
    <source>
        <dbReference type="Proteomes" id="UP000823388"/>
    </source>
</evidence>
<dbReference type="InterPro" id="IPR013083">
    <property type="entry name" value="Znf_RING/FYVE/PHD"/>
</dbReference>
<keyword evidence="8" id="KW-1185">Reference proteome</keyword>
<dbReference type="GO" id="GO:0008270">
    <property type="term" value="F:zinc ion binding"/>
    <property type="evidence" value="ECO:0007669"/>
    <property type="project" value="UniProtKB-KW"/>
</dbReference>
<dbReference type="AlphaFoldDB" id="A0A8T0XWT1"/>
<dbReference type="CDD" id="cd16448">
    <property type="entry name" value="RING-H2"/>
    <property type="match status" value="1"/>
</dbReference>
<evidence type="ECO:0000256" key="2">
    <source>
        <dbReference type="ARBA" id="ARBA00022771"/>
    </source>
</evidence>
<proteinExistence type="predicted"/>
<evidence type="ECO:0000313" key="7">
    <source>
        <dbReference type="EMBL" id="KAG2659729.1"/>
    </source>
</evidence>
<dbReference type="Gene3D" id="3.30.40.10">
    <property type="entry name" value="Zinc/RING finger domain, C3HC4 (zinc finger)"/>
    <property type="match status" value="1"/>
</dbReference>
<evidence type="ECO:0000256" key="3">
    <source>
        <dbReference type="ARBA" id="ARBA00022833"/>
    </source>
</evidence>